<dbReference type="Pfam" id="PF00076">
    <property type="entry name" value="RRM_1"/>
    <property type="match status" value="2"/>
</dbReference>
<keyword evidence="6" id="KW-1185">Reference proteome</keyword>
<reference evidence="5 6" key="2">
    <citation type="submission" date="2018-11" db="EMBL/GenBank/DDBJ databases">
        <authorList>
            <consortium name="Pathogen Informatics"/>
        </authorList>
    </citation>
    <scope>NUCLEOTIDE SEQUENCE [LARGE SCALE GENOMIC DNA]</scope>
    <source>
        <strain evidence="5 6">Costa Rica</strain>
    </source>
</reference>
<dbReference type="SMART" id="SM00360">
    <property type="entry name" value="RRM"/>
    <property type="match status" value="2"/>
</dbReference>
<dbReference type="SUPFAM" id="SSF54928">
    <property type="entry name" value="RNA-binding domain, RBD"/>
    <property type="match status" value="1"/>
</dbReference>
<evidence type="ECO:0000256" key="2">
    <source>
        <dbReference type="ARBA" id="ARBA00033477"/>
    </source>
</evidence>
<organism evidence="7">
    <name type="scientific">Angiostrongylus costaricensis</name>
    <name type="common">Nematode worm</name>
    <dbReference type="NCBI Taxonomy" id="334426"/>
    <lineage>
        <taxon>Eukaryota</taxon>
        <taxon>Metazoa</taxon>
        <taxon>Ecdysozoa</taxon>
        <taxon>Nematoda</taxon>
        <taxon>Chromadorea</taxon>
        <taxon>Rhabditida</taxon>
        <taxon>Rhabditina</taxon>
        <taxon>Rhabditomorpha</taxon>
        <taxon>Strongyloidea</taxon>
        <taxon>Metastrongylidae</taxon>
        <taxon>Angiostrongylus</taxon>
    </lineage>
</organism>
<reference evidence="7" key="1">
    <citation type="submission" date="2017-02" db="UniProtKB">
        <authorList>
            <consortium name="WormBaseParasite"/>
        </authorList>
    </citation>
    <scope>IDENTIFICATION</scope>
</reference>
<protein>
    <recommendedName>
        <fullName evidence="2">tRNA selenocysteine-associated protein 1</fullName>
    </recommendedName>
</protein>
<dbReference type="Gene3D" id="3.30.70.330">
    <property type="match status" value="2"/>
</dbReference>
<dbReference type="STRING" id="334426.A0A0R3PV71"/>
<feature type="domain" description="RRM" evidence="4">
    <location>
        <begin position="120"/>
        <end position="205"/>
    </location>
</feature>
<dbReference type="Proteomes" id="UP000267027">
    <property type="component" value="Unassembled WGS sequence"/>
</dbReference>
<dbReference type="InterPro" id="IPR012677">
    <property type="entry name" value="Nucleotide-bd_a/b_plait_sf"/>
</dbReference>
<proteinExistence type="inferred from homology"/>
<evidence type="ECO:0000313" key="7">
    <source>
        <dbReference type="WBParaSite" id="ACOC_0000989301-mRNA-1"/>
    </source>
</evidence>
<dbReference type="EMBL" id="UYYA01004371">
    <property type="protein sequence ID" value="VDM61479.1"/>
    <property type="molecule type" value="Genomic_DNA"/>
</dbReference>
<feature type="domain" description="RRM" evidence="4">
    <location>
        <begin position="29"/>
        <end position="112"/>
    </location>
</feature>
<dbReference type="PANTHER" id="PTHR37457:SF3">
    <property type="entry name" value="TRNA SELENOCYSTEINE-ASSOCIATED PROTEIN 1"/>
    <property type="match status" value="1"/>
</dbReference>
<comment type="similarity">
    <text evidence="1">Belongs to the RRM TRSPAP family.</text>
</comment>
<dbReference type="FunFam" id="3.30.70.330:FF:000159">
    <property type="entry name" value="tRNA selenocysteine 1-associated protein 1"/>
    <property type="match status" value="1"/>
</dbReference>
<dbReference type="InterPro" id="IPR000504">
    <property type="entry name" value="RRM_dom"/>
</dbReference>
<evidence type="ECO:0000313" key="6">
    <source>
        <dbReference type="Proteomes" id="UP000267027"/>
    </source>
</evidence>
<evidence type="ECO:0000256" key="1">
    <source>
        <dbReference type="ARBA" id="ARBA00008920"/>
    </source>
</evidence>
<dbReference type="GO" id="GO:0003723">
    <property type="term" value="F:RNA binding"/>
    <property type="evidence" value="ECO:0007669"/>
    <property type="project" value="UniProtKB-UniRule"/>
</dbReference>
<dbReference type="PANTHER" id="PTHR37457">
    <property type="entry name" value="TRNA SELENOCYSTEINE 1-ASSOCIATED PROTEIN 1-RELATED"/>
    <property type="match status" value="1"/>
</dbReference>
<gene>
    <name evidence="5" type="ORF">ACOC_LOCUS9894</name>
</gene>
<dbReference type="InterPro" id="IPR035979">
    <property type="entry name" value="RBD_domain_sf"/>
</dbReference>
<dbReference type="InterPro" id="IPR040434">
    <property type="entry name" value="TSAP1"/>
</dbReference>
<evidence type="ECO:0000313" key="5">
    <source>
        <dbReference type="EMBL" id="VDM61479.1"/>
    </source>
</evidence>
<dbReference type="OrthoDB" id="446113at2759"/>
<name>A0A0R3PV71_ANGCS</name>
<dbReference type="PROSITE" id="PS50102">
    <property type="entry name" value="RRM"/>
    <property type="match status" value="2"/>
</dbReference>
<dbReference type="WBParaSite" id="ACOC_0000989301-mRNA-1">
    <property type="protein sequence ID" value="ACOC_0000989301-mRNA-1"/>
    <property type="gene ID" value="ACOC_0000989301"/>
</dbReference>
<dbReference type="OMA" id="IENGDAW"/>
<keyword evidence="3" id="KW-0694">RNA-binding</keyword>
<accession>A0A0R3PV71</accession>
<evidence type="ECO:0000256" key="3">
    <source>
        <dbReference type="PROSITE-ProRule" id="PRU00176"/>
    </source>
</evidence>
<evidence type="ECO:0000259" key="4">
    <source>
        <dbReference type="PROSITE" id="PS50102"/>
    </source>
</evidence>
<dbReference type="AlphaFoldDB" id="A0A0R3PV71"/>
<dbReference type="CDD" id="cd12344">
    <property type="entry name" value="RRM1_SECp43_like"/>
    <property type="match status" value="1"/>
</dbReference>
<sequence length="288" mass="32730">MIVGGGGEYDEDVADYPRSNLYTTLDCHRTLWMGDLQPQWDAQFISTAFKELGHTPSTVKMVTDKHTGVTCAYCFVEFATTDEARDAMLRANGHKVPNSEPRSRFNLSFANDPRVPSIEFNLFVNNIHPDIDDAALYQVFGARYRSCRGAKVYRNRDGSSRCLGFIRFGDQTEQQMALIGDPSLVAYQMTYQQPQQQSQVTYAYPQQQQQQQQQPVVIQPSELVYPYNPTAEEANADLIENGDAWWEILEESRLVTILNLRGGRVGERLTFMGSRLLTISYVLDKLKT</sequence>